<reference evidence="2" key="1">
    <citation type="journal article" date="2019" name="Int. J. Syst. Evol. Microbiol.">
        <title>The Global Catalogue of Microorganisms (GCM) 10K type strain sequencing project: providing services to taxonomists for standard genome sequencing and annotation.</title>
        <authorList>
            <consortium name="The Broad Institute Genomics Platform"/>
            <consortium name="The Broad Institute Genome Sequencing Center for Infectious Disease"/>
            <person name="Wu L."/>
            <person name="Ma J."/>
        </authorList>
    </citation>
    <scope>NUCLEOTIDE SEQUENCE [LARGE SCALE GENOMIC DNA]</scope>
    <source>
        <strain evidence="2">CCM 7043</strain>
    </source>
</reference>
<accession>A0ABW4V7H2</accession>
<dbReference type="RefSeq" id="WP_377197643.1">
    <property type="nucleotide sequence ID" value="NZ_JBHUHF010000001.1"/>
</dbReference>
<keyword evidence="2" id="KW-1185">Reference proteome</keyword>
<proteinExistence type="predicted"/>
<protein>
    <submittedName>
        <fullName evidence="1">Uncharacterized protein</fullName>
    </submittedName>
</protein>
<sequence length="175" mass="20051">MNLFDVQHKLIADRASEAWYRIRVAGPSFHYRWEFGWGSEGNFSNVIGEHHSHAVCREEPSLTMSWGMEVHREERRDLYFGWAQEFVDKTVHAFWVDFFWNNALIDRVELCQIDGGHGTIPIPDAGLEVSDFETAVAFLIHDLEDQPNHDHPGRYLDGIGAKRVRDQDRGGAGSA</sequence>
<dbReference type="Proteomes" id="UP001597338">
    <property type="component" value="Unassembled WGS sequence"/>
</dbReference>
<dbReference type="EMBL" id="JBHUHF010000001">
    <property type="protein sequence ID" value="MFD2025768.1"/>
    <property type="molecule type" value="Genomic_DNA"/>
</dbReference>
<organism evidence="1 2">
    <name type="scientific">Promicromonospora aerolata</name>
    <dbReference type="NCBI Taxonomy" id="195749"/>
    <lineage>
        <taxon>Bacteria</taxon>
        <taxon>Bacillati</taxon>
        <taxon>Actinomycetota</taxon>
        <taxon>Actinomycetes</taxon>
        <taxon>Micrococcales</taxon>
        <taxon>Promicromonosporaceae</taxon>
        <taxon>Promicromonospora</taxon>
    </lineage>
</organism>
<comment type="caution">
    <text evidence="1">The sequence shown here is derived from an EMBL/GenBank/DDBJ whole genome shotgun (WGS) entry which is preliminary data.</text>
</comment>
<evidence type="ECO:0000313" key="2">
    <source>
        <dbReference type="Proteomes" id="UP001597338"/>
    </source>
</evidence>
<evidence type="ECO:0000313" key="1">
    <source>
        <dbReference type="EMBL" id="MFD2025768.1"/>
    </source>
</evidence>
<name>A0ABW4V7H2_9MICO</name>
<gene>
    <name evidence="1" type="ORF">ACFSL2_09625</name>
</gene>